<dbReference type="PANTHER" id="PTHR12281:SF12">
    <property type="entry name" value="DEFECTIVE IN CULLIN NEDDYLATION PROTEIN"/>
    <property type="match status" value="1"/>
</dbReference>
<dbReference type="EMBL" id="KZ994249">
    <property type="protein sequence ID" value="RKO93421.1"/>
    <property type="molecule type" value="Genomic_DNA"/>
</dbReference>
<gene>
    <name evidence="3" type="ORF">BDK51DRAFT_31320</name>
</gene>
<dbReference type="GO" id="GO:0031624">
    <property type="term" value="F:ubiquitin conjugating enzyme binding"/>
    <property type="evidence" value="ECO:0007669"/>
    <property type="project" value="TreeGrafter"/>
</dbReference>
<protein>
    <recommendedName>
        <fullName evidence="1">Defective in cullin neddylation protein</fullName>
    </recommendedName>
</protein>
<evidence type="ECO:0000313" key="4">
    <source>
        <dbReference type="Proteomes" id="UP000269721"/>
    </source>
</evidence>
<dbReference type="GO" id="GO:0097602">
    <property type="term" value="F:cullin family protein binding"/>
    <property type="evidence" value="ECO:0007669"/>
    <property type="project" value="TreeGrafter"/>
</dbReference>
<dbReference type="PANTHER" id="PTHR12281">
    <property type="entry name" value="RP42 RELATED"/>
    <property type="match status" value="1"/>
</dbReference>
<proteinExistence type="predicted"/>
<organism evidence="3 4">
    <name type="scientific">Blyttiomyces helicus</name>
    <dbReference type="NCBI Taxonomy" id="388810"/>
    <lineage>
        <taxon>Eukaryota</taxon>
        <taxon>Fungi</taxon>
        <taxon>Fungi incertae sedis</taxon>
        <taxon>Chytridiomycota</taxon>
        <taxon>Chytridiomycota incertae sedis</taxon>
        <taxon>Chytridiomycetes</taxon>
        <taxon>Chytridiomycetes incertae sedis</taxon>
        <taxon>Blyttiomyces</taxon>
    </lineage>
</organism>
<evidence type="ECO:0000259" key="2">
    <source>
        <dbReference type="PROSITE" id="PS51229"/>
    </source>
</evidence>
<dbReference type="Pfam" id="PF03556">
    <property type="entry name" value="Cullin_binding"/>
    <property type="match status" value="1"/>
</dbReference>
<dbReference type="GO" id="GO:0045116">
    <property type="term" value="P:protein neddylation"/>
    <property type="evidence" value="ECO:0007669"/>
    <property type="project" value="TreeGrafter"/>
</dbReference>
<dbReference type="Gene3D" id="1.10.238.10">
    <property type="entry name" value="EF-hand"/>
    <property type="match status" value="1"/>
</dbReference>
<dbReference type="InterPro" id="IPR042460">
    <property type="entry name" value="DCN1-like_PONY"/>
</dbReference>
<dbReference type="Proteomes" id="UP000269721">
    <property type="component" value="Unassembled WGS sequence"/>
</dbReference>
<accession>A0A4P9WKC7</accession>
<reference evidence="4" key="1">
    <citation type="journal article" date="2018" name="Nat. Microbiol.">
        <title>Leveraging single-cell genomics to expand the fungal tree of life.</title>
        <authorList>
            <person name="Ahrendt S.R."/>
            <person name="Quandt C.A."/>
            <person name="Ciobanu D."/>
            <person name="Clum A."/>
            <person name="Salamov A."/>
            <person name="Andreopoulos B."/>
            <person name="Cheng J.F."/>
            <person name="Woyke T."/>
            <person name="Pelin A."/>
            <person name="Henrissat B."/>
            <person name="Reynolds N.K."/>
            <person name="Benny G.L."/>
            <person name="Smith M.E."/>
            <person name="James T.Y."/>
            <person name="Grigoriev I.V."/>
        </authorList>
    </citation>
    <scope>NUCLEOTIDE SEQUENCE [LARGE SCALE GENOMIC DNA]</scope>
</reference>
<name>A0A4P9WKC7_9FUNG</name>
<evidence type="ECO:0000256" key="1">
    <source>
        <dbReference type="RuleBase" id="RU410713"/>
    </source>
</evidence>
<evidence type="ECO:0000313" key="3">
    <source>
        <dbReference type="EMBL" id="RKO93421.1"/>
    </source>
</evidence>
<dbReference type="Gene3D" id="1.10.238.200">
    <property type="entry name" value="Cullin, PONY binding domain"/>
    <property type="match status" value="1"/>
</dbReference>
<keyword evidence="4" id="KW-1185">Reference proteome</keyword>
<dbReference type="GO" id="GO:0000151">
    <property type="term" value="C:ubiquitin ligase complex"/>
    <property type="evidence" value="ECO:0007669"/>
    <property type="project" value="TreeGrafter"/>
</dbReference>
<dbReference type="PROSITE" id="PS51229">
    <property type="entry name" value="DCUN1"/>
    <property type="match status" value="1"/>
</dbReference>
<dbReference type="GO" id="GO:0032182">
    <property type="term" value="F:ubiquitin-like protein binding"/>
    <property type="evidence" value="ECO:0007669"/>
    <property type="project" value="TreeGrafter"/>
</dbReference>
<dbReference type="InterPro" id="IPR005176">
    <property type="entry name" value="PONY_dom"/>
</dbReference>
<sequence length="261" mass="30028">MNPHLPRPDPSRSKRLLPALTVRNSCSSLSSTRGRKIPEPEEEGFSLVRCGRWFESYCDPDDGENADIGIDGLEKMCTDLKISLEGVSGAGVGEGWDRKRRYRRTDELAAAPFIEILALCQKLNAQKMGRLSKTEWLNGMTSLHQFSTIFDRPTEYRDLYEYAFAFTRSDDSQKSIVVESAQAMWTIVTPPSRFPHVSSFFEFLEERKPVKVINKDQWKNFIEFVTTVDEGLVGYDDSSAWPTLFDEYVEWKREKLEESQQ</sequence>
<dbReference type="FunFam" id="1.10.238.200:FF:000003">
    <property type="entry name" value="DCN1-like protein 3"/>
    <property type="match status" value="1"/>
</dbReference>
<dbReference type="OrthoDB" id="27198at2759"/>
<dbReference type="GO" id="GO:0005886">
    <property type="term" value="C:plasma membrane"/>
    <property type="evidence" value="ECO:0007669"/>
    <property type="project" value="UniProtKB-ARBA"/>
</dbReference>
<comment type="function">
    <text evidence="1">Neddylation of cullins play an essential role in the regulation of SCF-type complexes activity.</text>
</comment>
<feature type="domain" description="DCUN1" evidence="2">
    <location>
        <begin position="45"/>
        <end position="253"/>
    </location>
</feature>
<dbReference type="InterPro" id="IPR014764">
    <property type="entry name" value="DCN-prot"/>
</dbReference>
<dbReference type="AlphaFoldDB" id="A0A4P9WKC7"/>